<comment type="caution">
    <text evidence="3">The sequence shown here is derived from an EMBL/GenBank/DDBJ whole genome shotgun (WGS) entry which is preliminary data.</text>
</comment>
<dbReference type="InterPro" id="IPR051532">
    <property type="entry name" value="Ester_Hydrolysis_Enzymes"/>
</dbReference>
<dbReference type="PANTHER" id="PTHR30383:SF5">
    <property type="entry name" value="SGNH HYDROLASE-TYPE ESTERASE DOMAIN-CONTAINING PROTEIN"/>
    <property type="match status" value="1"/>
</dbReference>
<keyword evidence="1" id="KW-0732">Signal</keyword>
<feature type="signal peptide" evidence="1">
    <location>
        <begin position="1"/>
        <end position="21"/>
    </location>
</feature>
<dbReference type="PANTHER" id="PTHR30383">
    <property type="entry name" value="THIOESTERASE 1/PROTEASE 1/LYSOPHOSPHOLIPASE L1"/>
    <property type="match status" value="1"/>
</dbReference>
<name>A0A2S8G594_9BACT</name>
<evidence type="ECO:0000256" key="1">
    <source>
        <dbReference type="SAM" id="SignalP"/>
    </source>
</evidence>
<dbReference type="CDD" id="cd01834">
    <property type="entry name" value="SGNH_hydrolase_like_2"/>
    <property type="match status" value="1"/>
</dbReference>
<gene>
    <name evidence="3" type="ORF">C5Y83_01605</name>
</gene>
<evidence type="ECO:0000313" key="3">
    <source>
        <dbReference type="EMBL" id="PQO39470.1"/>
    </source>
</evidence>
<feature type="chain" id="PRO_5015430879" evidence="1">
    <location>
        <begin position="22"/>
        <end position="321"/>
    </location>
</feature>
<dbReference type="InterPro" id="IPR013830">
    <property type="entry name" value="SGNH_hydro"/>
</dbReference>
<sequence>MKTHLLIVSFATLTLLTPLSAAEPEPMPSQAAATDQHPLAGKRVVFLGDSITQAGGYVTFVDYFLEKLYPEQDFEIYGLGLASETLSGLSEEGHAGGAFPRPCLFERLGRLLERAKPDVVFACYGINDGIYQPLDDERFAAFQQGVKKLIADCKEAGVEQIYLVTPPIYDTTTKPGEFNYDAVMTEYAKWEMTLDLEGVAVIDLHSAMRKARDARSVPFSKDHVHPGSEGHLLMAESIVAAITPGLTLEAITTDPHFTLEAIHADSLYKQIDQLRKHRSSRWMQHVGYTREKTVTPQPLGDTQEVATKMQDAINQIRRGQQ</sequence>
<evidence type="ECO:0000259" key="2">
    <source>
        <dbReference type="Pfam" id="PF13472"/>
    </source>
</evidence>
<proteinExistence type="predicted"/>
<accession>A0A2S8G594</accession>
<dbReference type="EMBL" id="PUHY01000004">
    <property type="protein sequence ID" value="PQO39470.1"/>
    <property type="molecule type" value="Genomic_DNA"/>
</dbReference>
<dbReference type="GO" id="GO:0004622">
    <property type="term" value="F:phosphatidylcholine lysophospholipase activity"/>
    <property type="evidence" value="ECO:0007669"/>
    <property type="project" value="TreeGrafter"/>
</dbReference>
<dbReference type="AlphaFoldDB" id="A0A2S8G594"/>
<reference evidence="3 4" key="1">
    <citation type="submission" date="2018-02" db="EMBL/GenBank/DDBJ databases">
        <title>Comparative genomes isolates from brazilian mangrove.</title>
        <authorList>
            <person name="Araujo J.E."/>
            <person name="Taketani R.G."/>
            <person name="Silva M.C.P."/>
            <person name="Loureco M.V."/>
            <person name="Andreote F.D."/>
        </authorList>
    </citation>
    <scope>NUCLEOTIDE SEQUENCE [LARGE SCALE GENOMIC DNA]</scope>
    <source>
        <strain evidence="3 4">Hex-1 MGV</strain>
    </source>
</reference>
<dbReference type="SUPFAM" id="SSF52266">
    <property type="entry name" value="SGNH hydrolase"/>
    <property type="match status" value="1"/>
</dbReference>
<dbReference type="Pfam" id="PF13472">
    <property type="entry name" value="Lipase_GDSL_2"/>
    <property type="match status" value="1"/>
</dbReference>
<dbReference type="OrthoDB" id="2513075at2"/>
<feature type="domain" description="SGNH hydrolase-type esterase" evidence="2">
    <location>
        <begin position="46"/>
        <end position="231"/>
    </location>
</feature>
<dbReference type="Gene3D" id="3.40.50.1110">
    <property type="entry name" value="SGNH hydrolase"/>
    <property type="match status" value="1"/>
</dbReference>
<evidence type="ECO:0000313" key="4">
    <source>
        <dbReference type="Proteomes" id="UP000238322"/>
    </source>
</evidence>
<protein>
    <submittedName>
        <fullName evidence="3">Lipolytic enzyme</fullName>
    </submittedName>
</protein>
<dbReference type="InterPro" id="IPR036514">
    <property type="entry name" value="SGNH_hydro_sf"/>
</dbReference>
<dbReference type="RefSeq" id="WP_105327907.1">
    <property type="nucleotide sequence ID" value="NZ_PUHY01000004.1"/>
</dbReference>
<dbReference type="Proteomes" id="UP000238322">
    <property type="component" value="Unassembled WGS sequence"/>
</dbReference>
<organism evidence="3 4">
    <name type="scientific">Blastopirellula marina</name>
    <dbReference type="NCBI Taxonomy" id="124"/>
    <lineage>
        <taxon>Bacteria</taxon>
        <taxon>Pseudomonadati</taxon>
        <taxon>Planctomycetota</taxon>
        <taxon>Planctomycetia</taxon>
        <taxon>Pirellulales</taxon>
        <taxon>Pirellulaceae</taxon>
        <taxon>Blastopirellula</taxon>
    </lineage>
</organism>